<keyword evidence="7" id="KW-0472">Membrane</keyword>
<evidence type="ECO:0000256" key="5">
    <source>
        <dbReference type="ARBA" id="ARBA00023201"/>
    </source>
</evidence>
<evidence type="ECO:0000256" key="4">
    <source>
        <dbReference type="ARBA" id="ARBA00023065"/>
    </source>
</evidence>
<feature type="compositionally biased region" description="Polar residues" evidence="6">
    <location>
        <begin position="21"/>
        <end position="33"/>
    </location>
</feature>
<feature type="compositionally biased region" description="Pro residues" evidence="6">
    <location>
        <begin position="332"/>
        <end position="344"/>
    </location>
</feature>
<keyword evidence="1" id="KW-0813">Transport</keyword>
<dbReference type="GO" id="GO:0015297">
    <property type="term" value="F:antiporter activity"/>
    <property type="evidence" value="ECO:0007669"/>
    <property type="project" value="UniProtKB-KW"/>
</dbReference>
<proteinExistence type="predicted"/>
<keyword evidence="7" id="KW-0812">Transmembrane</keyword>
<feature type="region of interest" description="Disordered" evidence="6">
    <location>
        <begin position="1"/>
        <end position="59"/>
    </location>
</feature>
<evidence type="ECO:0000256" key="6">
    <source>
        <dbReference type="SAM" id="MobiDB-lite"/>
    </source>
</evidence>
<keyword evidence="9" id="KW-1185">Reference proteome</keyword>
<feature type="transmembrane region" description="Helical" evidence="7">
    <location>
        <begin position="288"/>
        <end position="312"/>
    </location>
</feature>
<dbReference type="GO" id="GO:0006814">
    <property type="term" value="P:sodium ion transport"/>
    <property type="evidence" value="ECO:0007669"/>
    <property type="project" value="UniProtKB-KW"/>
</dbReference>
<evidence type="ECO:0000313" key="9">
    <source>
        <dbReference type="Proteomes" id="UP000218811"/>
    </source>
</evidence>
<feature type="transmembrane region" description="Helical" evidence="7">
    <location>
        <begin position="113"/>
        <end position="132"/>
    </location>
</feature>
<evidence type="ECO:0000256" key="2">
    <source>
        <dbReference type="ARBA" id="ARBA00022449"/>
    </source>
</evidence>
<reference evidence="8 9" key="1">
    <citation type="journal article" date="2012" name="Science">
        <title>The Paleozoic origin of enzymatic lignin decomposition reconstructed from 31 fungal genomes.</title>
        <authorList>
            <person name="Floudas D."/>
            <person name="Binder M."/>
            <person name="Riley R."/>
            <person name="Barry K."/>
            <person name="Blanchette R.A."/>
            <person name="Henrissat B."/>
            <person name="Martinez A.T."/>
            <person name="Otillar R."/>
            <person name="Spatafora J.W."/>
            <person name="Yadav J.S."/>
            <person name="Aerts A."/>
            <person name="Benoit I."/>
            <person name="Boyd A."/>
            <person name="Carlson A."/>
            <person name="Copeland A."/>
            <person name="Coutinho P.M."/>
            <person name="de Vries R.P."/>
            <person name="Ferreira P."/>
            <person name="Findley K."/>
            <person name="Foster B."/>
            <person name="Gaskell J."/>
            <person name="Glotzer D."/>
            <person name="Gorecki P."/>
            <person name="Heitman J."/>
            <person name="Hesse C."/>
            <person name="Hori C."/>
            <person name="Igarashi K."/>
            <person name="Jurgens J.A."/>
            <person name="Kallen N."/>
            <person name="Kersten P."/>
            <person name="Kohler A."/>
            <person name="Kuees U."/>
            <person name="Kumar T.K.A."/>
            <person name="Kuo A."/>
            <person name="LaButti K."/>
            <person name="Larrondo L.F."/>
            <person name="Lindquist E."/>
            <person name="Ling A."/>
            <person name="Lombard V."/>
            <person name="Lucas S."/>
            <person name="Lundell T."/>
            <person name="Martin R."/>
            <person name="McLaughlin D.J."/>
            <person name="Morgenstern I."/>
            <person name="Morin E."/>
            <person name="Murat C."/>
            <person name="Nagy L.G."/>
            <person name="Nolan M."/>
            <person name="Ohm R.A."/>
            <person name="Patyshakuliyeva A."/>
            <person name="Rokas A."/>
            <person name="Ruiz-Duenas F.J."/>
            <person name="Sabat G."/>
            <person name="Salamov A."/>
            <person name="Samejima M."/>
            <person name="Schmutz J."/>
            <person name="Slot J.C."/>
            <person name="St John F."/>
            <person name="Stenlid J."/>
            <person name="Sun H."/>
            <person name="Sun S."/>
            <person name="Syed K."/>
            <person name="Tsang A."/>
            <person name="Wiebenga A."/>
            <person name="Young D."/>
            <person name="Pisabarro A."/>
            <person name="Eastwood D.C."/>
            <person name="Martin F."/>
            <person name="Cullen D."/>
            <person name="Grigoriev I.V."/>
            <person name="Hibbett D.S."/>
        </authorList>
    </citation>
    <scope>NUCLEOTIDE SEQUENCE [LARGE SCALE GENOMIC DNA]</scope>
    <source>
        <strain evidence="8 9">MD-104</strain>
    </source>
</reference>
<organism evidence="8 9">
    <name type="scientific">Wolfiporia cocos (strain MD-104)</name>
    <name type="common">Brown rot fungus</name>
    <dbReference type="NCBI Taxonomy" id="742152"/>
    <lineage>
        <taxon>Eukaryota</taxon>
        <taxon>Fungi</taxon>
        <taxon>Dikarya</taxon>
        <taxon>Basidiomycota</taxon>
        <taxon>Agaricomycotina</taxon>
        <taxon>Agaricomycetes</taxon>
        <taxon>Polyporales</taxon>
        <taxon>Phaeolaceae</taxon>
        <taxon>Wolfiporia</taxon>
    </lineage>
</organism>
<name>A0A2H3JY52_WOLCO</name>
<dbReference type="PANTHER" id="PTHR43562">
    <property type="entry name" value="NAPA-TYPE SODIUM/HYDROGEN ANTIPORTER"/>
    <property type="match status" value="1"/>
</dbReference>
<accession>A0A2H3JY52</accession>
<evidence type="ECO:0000256" key="1">
    <source>
        <dbReference type="ARBA" id="ARBA00022448"/>
    </source>
</evidence>
<dbReference type="STRING" id="742152.A0A2H3JY52"/>
<feature type="transmembrane region" description="Helical" evidence="7">
    <location>
        <begin position="256"/>
        <end position="276"/>
    </location>
</feature>
<dbReference type="EMBL" id="KB468113">
    <property type="protein sequence ID" value="PCH41664.1"/>
    <property type="molecule type" value="Genomic_DNA"/>
</dbReference>
<dbReference type="OrthoDB" id="1288932at2759"/>
<feature type="region of interest" description="Disordered" evidence="6">
    <location>
        <begin position="322"/>
        <end position="345"/>
    </location>
</feature>
<evidence type="ECO:0000256" key="3">
    <source>
        <dbReference type="ARBA" id="ARBA00023053"/>
    </source>
</evidence>
<feature type="non-terminal residue" evidence="8">
    <location>
        <position position="389"/>
    </location>
</feature>
<protein>
    <submittedName>
        <fullName evidence="8">Uncharacterized protein</fullName>
    </submittedName>
</protein>
<sequence length="389" mass="42108">MASEDNPEAGRAAHDDLELVSRTSGVRSASEQPGPNRRPRSSSQSSSLSHDPIPPNEPQLQQTRIGTVLISAAIIDDIVGLVIAALIPALAILNDSSSSPGSISRLPWTLVRPLLSSLLIALVSPLVARFVLRPLFWYRAVGERWCAPRRANKRWGWSQEGSRNDDSAAEWGSEAHADAVKVAIMVCVVSAFAAIAYYTGSSILFGSYVAGLTLSYIAKPPQNEPDTPLEITLEERAGALSFEHTFARNIGPLQQYILAPLFFASIGYGIPFLSLWKPRILWRGVVYSVLMCIGKLAVGLPIVLWSTILLLFQKLSRREKSRSPLPRTTLTVPPPQTPPIPRPRPSVRVTMSASLYPAVFIGVAMVSRGEIGLLIAQVARGSSDGSSDS</sequence>
<evidence type="ECO:0000256" key="7">
    <source>
        <dbReference type="SAM" id="Phobius"/>
    </source>
</evidence>
<keyword evidence="5" id="KW-0739">Sodium transport</keyword>
<dbReference type="InterPro" id="IPR038770">
    <property type="entry name" value="Na+/solute_symporter_sf"/>
</dbReference>
<evidence type="ECO:0000313" key="8">
    <source>
        <dbReference type="EMBL" id="PCH41664.1"/>
    </source>
</evidence>
<keyword evidence="4" id="KW-0406">Ion transport</keyword>
<dbReference type="AlphaFoldDB" id="A0A2H3JY52"/>
<dbReference type="Gene3D" id="1.20.1530.20">
    <property type="match status" value="2"/>
</dbReference>
<dbReference type="PANTHER" id="PTHR43562:SF3">
    <property type="entry name" value="SODIUM ION_PROTON EXCHANGER (EUROFUNG)"/>
    <property type="match status" value="1"/>
</dbReference>
<feature type="transmembrane region" description="Helical" evidence="7">
    <location>
        <begin position="68"/>
        <end position="93"/>
    </location>
</feature>
<keyword evidence="7" id="KW-1133">Transmembrane helix</keyword>
<dbReference type="Proteomes" id="UP000218811">
    <property type="component" value="Unassembled WGS sequence"/>
</dbReference>
<keyword evidence="3" id="KW-0915">Sodium</keyword>
<keyword evidence="2" id="KW-0050">Antiport</keyword>
<gene>
    <name evidence="8" type="ORF">WOLCODRAFT_137530</name>
</gene>